<dbReference type="PANTHER" id="PTHR46469">
    <property type="entry name" value="TRANSCRIPTION INITIATION FACTOR TFIID SUBUNIT 8"/>
    <property type="match status" value="1"/>
</dbReference>
<dbReference type="GO" id="GO:0005669">
    <property type="term" value="C:transcription factor TFIID complex"/>
    <property type="evidence" value="ECO:0007669"/>
    <property type="project" value="InterPro"/>
</dbReference>
<evidence type="ECO:0000256" key="3">
    <source>
        <dbReference type="ARBA" id="ARBA00023163"/>
    </source>
</evidence>
<evidence type="ECO:0000256" key="1">
    <source>
        <dbReference type="ARBA" id="ARBA00004123"/>
    </source>
</evidence>
<reference evidence="7 8" key="1">
    <citation type="journal article" date="2016" name="Mol. Biol. Evol.">
        <title>Comparative Genomics of Early-Diverging Mushroom-Forming Fungi Provides Insights into the Origins of Lignocellulose Decay Capabilities.</title>
        <authorList>
            <person name="Nagy L.G."/>
            <person name="Riley R."/>
            <person name="Tritt A."/>
            <person name="Adam C."/>
            <person name="Daum C."/>
            <person name="Floudas D."/>
            <person name="Sun H."/>
            <person name="Yadav J.S."/>
            <person name="Pangilinan J."/>
            <person name="Larsson K.H."/>
            <person name="Matsuura K."/>
            <person name="Barry K."/>
            <person name="Labutti K."/>
            <person name="Kuo R."/>
            <person name="Ohm R.A."/>
            <person name="Bhattacharya S.S."/>
            <person name="Shirouzu T."/>
            <person name="Yoshinaga Y."/>
            <person name="Martin F.M."/>
            <person name="Grigoriev I.V."/>
            <person name="Hibbett D.S."/>
        </authorList>
    </citation>
    <scope>NUCLEOTIDE SEQUENCE [LARGE SCALE GENOMIC DNA]</scope>
    <source>
        <strain evidence="7 8">TUFC12733</strain>
    </source>
</reference>
<dbReference type="Proteomes" id="UP000076738">
    <property type="component" value="Unassembled WGS sequence"/>
</dbReference>
<protein>
    <recommendedName>
        <fullName evidence="6">Bromodomain associated domain-containing protein</fullName>
    </recommendedName>
</protein>
<feature type="compositionally biased region" description="Acidic residues" evidence="5">
    <location>
        <begin position="195"/>
        <end position="207"/>
    </location>
</feature>
<evidence type="ECO:0000256" key="2">
    <source>
        <dbReference type="ARBA" id="ARBA00023015"/>
    </source>
</evidence>
<keyword evidence="8" id="KW-1185">Reference proteome</keyword>
<dbReference type="Pfam" id="PF07524">
    <property type="entry name" value="Bromo_TP"/>
    <property type="match status" value="1"/>
</dbReference>
<feature type="region of interest" description="Disordered" evidence="5">
    <location>
        <begin position="117"/>
        <end position="207"/>
    </location>
</feature>
<dbReference type="InterPro" id="IPR037818">
    <property type="entry name" value="TAF8"/>
</dbReference>
<dbReference type="EMBL" id="KV417279">
    <property type="protein sequence ID" value="KZO97622.1"/>
    <property type="molecule type" value="Genomic_DNA"/>
</dbReference>
<comment type="subcellular location">
    <subcellularLocation>
        <location evidence="1">Nucleus</location>
    </subcellularLocation>
</comment>
<dbReference type="GO" id="GO:0006367">
    <property type="term" value="P:transcription initiation at RNA polymerase II promoter"/>
    <property type="evidence" value="ECO:0007669"/>
    <property type="project" value="TreeGrafter"/>
</dbReference>
<dbReference type="InterPro" id="IPR009072">
    <property type="entry name" value="Histone-fold"/>
</dbReference>
<dbReference type="OrthoDB" id="436852at2759"/>
<dbReference type="PANTHER" id="PTHR46469:SF1">
    <property type="entry name" value="TRANSCRIPTION INITIATION FACTOR TFIID SUBUNIT 8"/>
    <property type="match status" value="1"/>
</dbReference>
<keyword evidence="2" id="KW-0805">Transcription regulation</keyword>
<organism evidence="7 8">
    <name type="scientific">Calocera viscosa (strain TUFC12733)</name>
    <dbReference type="NCBI Taxonomy" id="1330018"/>
    <lineage>
        <taxon>Eukaryota</taxon>
        <taxon>Fungi</taxon>
        <taxon>Dikarya</taxon>
        <taxon>Basidiomycota</taxon>
        <taxon>Agaricomycotina</taxon>
        <taxon>Dacrymycetes</taxon>
        <taxon>Dacrymycetales</taxon>
        <taxon>Dacrymycetaceae</taxon>
        <taxon>Calocera</taxon>
    </lineage>
</organism>
<evidence type="ECO:0000313" key="8">
    <source>
        <dbReference type="Proteomes" id="UP000076738"/>
    </source>
</evidence>
<dbReference type="GO" id="GO:0046982">
    <property type="term" value="F:protein heterodimerization activity"/>
    <property type="evidence" value="ECO:0007669"/>
    <property type="project" value="InterPro"/>
</dbReference>
<keyword evidence="3" id="KW-0804">Transcription</keyword>
<dbReference type="AlphaFoldDB" id="A0A167NE80"/>
<dbReference type="Gene3D" id="1.10.20.10">
    <property type="entry name" value="Histone, subunit A"/>
    <property type="match status" value="1"/>
</dbReference>
<feature type="domain" description="Bromodomain associated" evidence="6">
    <location>
        <begin position="2"/>
        <end position="78"/>
    </location>
</feature>
<evidence type="ECO:0000256" key="4">
    <source>
        <dbReference type="ARBA" id="ARBA00023242"/>
    </source>
</evidence>
<sequence>MSDLPHPHLHHAVLSTLAAEGFSKSSANALQTATDLLQRYMKLLARSCAQQAENAGRPGITWFDVVAALEDTGIDLRELMDWASVEGRVERHVVNEEDLLQEWDAHLQEGLYHDPSDSIPLIYGAPPTPSTSAPTPAPSSPGSSSTPPPIADALPLSPISLSPPSSPPPRRAKWDAPSYIPSHLPPLPGAPVQEPDPEPEQGLADTDDFDDLFALPHELEEKKPALPPLPAQTPQPIASFAVPTPYSSSAYADLPRAHLPASPRSTPPPETHGTNPLFISAMQILRTDAHGTASLPLSAPAAHHLAGLIAGITGRRYDAPDTLFAGTDAPFARHAAPTPTHALPISAAPTLPLPPPATKSLATSRGPAAPEPPYLSPLFPVLAQAVLPLPIYNRVERVTPPQLLQNNDQFLYGVPRPAPWNGHPPLGPGGEKEPKVEDATLRATWEVHPRDYRENLVAKKGRAGLALHGLKREWSGA</sequence>
<gene>
    <name evidence="7" type="ORF">CALVIDRAFT_562962</name>
</gene>
<name>A0A167NE80_CALVF</name>
<evidence type="ECO:0000313" key="7">
    <source>
        <dbReference type="EMBL" id="KZO97622.1"/>
    </source>
</evidence>
<dbReference type="SMART" id="SM00576">
    <property type="entry name" value="BTP"/>
    <property type="match status" value="1"/>
</dbReference>
<evidence type="ECO:0000256" key="5">
    <source>
        <dbReference type="SAM" id="MobiDB-lite"/>
    </source>
</evidence>
<dbReference type="InterPro" id="IPR006565">
    <property type="entry name" value="BTP"/>
</dbReference>
<accession>A0A167NE80</accession>
<evidence type="ECO:0000259" key="6">
    <source>
        <dbReference type="SMART" id="SM00576"/>
    </source>
</evidence>
<feature type="compositionally biased region" description="Low complexity" evidence="5">
    <location>
        <begin position="130"/>
        <end position="145"/>
    </location>
</feature>
<proteinExistence type="predicted"/>
<dbReference type="CDD" id="cd00076">
    <property type="entry name" value="HFD_SF"/>
    <property type="match status" value="1"/>
</dbReference>
<dbReference type="STRING" id="1330018.A0A167NE80"/>
<keyword evidence="4" id="KW-0539">Nucleus</keyword>
<feature type="compositionally biased region" description="Low complexity" evidence="5">
    <location>
        <begin position="154"/>
        <end position="163"/>
    </location>
</feature>